<reference evidence="1 2" key="1">
    <citation type="submission" date="2023-01" db="EMBL/GenBank/DDBJ databases">
        <authorList>
            <person name="Whitehead M."/>
        </authorList>
    </citation>
    <scope>NUCLEOTIDE SEQUENCE [LARGE SCALE GENOMIC DNA]</scope>
</reference>
<evidence type="ECO:0000313" key="1">
    <source>
        <dbReference type="EMBL" id="CAI6367865.1"/>
    </source>
</evidence>
<dbReference type="AlphaFoldDB" id="A0AAV0XHI5"/>
<protein>
    <submittedName>
        <fullName evidence="1">Uncharacterized protein</fullName>
    </submittedName>
</protein>
<keyword evidence="2" id="KW-1185">Reference proteome</keyword>
<name>A0AAV0XHI5_9HEMI</name>
<sequence>MESDEELVIITLLLDEEDEEESRGNKRKHRMWIHDIFKKRSQFGEYLTLFTDSYDVIRTSRKSCPFDQFRRHYRRTDTCDPSAAGQWTHMYIILY</sequence>
<accession>A0AAV0XHI5</accession>
<proteinExistence type="predicted"/>
<organism evidence="1 2">
    <name type="scientific">Macrosiphum euphorbiae</name>
    <name type="common">potato aphid</name>
    <dbReference type="NCBI Taxonomy" id="13131"/>
    <lineage>
        <taxon>Eukaryota</taxon>
        <taxon>Metazoa</taxon>
        <taxon>Ecdysozoa</taxon>
        <taxon>Arthropoda</taxon>
        <taxon>Hexapoda</taxon>
        <taxon>Insecta</taxon>
        <taxon>Pterygota</taxon>
        <taxon>Neoptera</taxon>
        <taxon>Paraneoptera</taxon>
        <taxon>Hemiptera</taxon>
        <taxon>Sternorrhyncha</taxon>
        <taxon>Aphidomorpha</taxon>
        <taxon>Aphidoidea</taxon>
        <taxon>Aphididae</taxon>
        <taxon>Macrosiphini</taxon>
        <taxon>Macrosiphum</taxon>
    </lineage>
</organism>
<comment type="caution">
    <text evidence="1">The sequence shown here is derived from an EMBL/GenBank/DDBJ whole genome shotgun (WGS) entry which is preliminary data.</text>
</comment>
<gene>
    <name evidence="1" type="ORF">MEUPH1_LOCUS22287</name>
</gene>
<evidence type="ECO:0000313" key="2">
    <source>
        <dbReference type="Proteomes" id="UP001160148"/>
    </source>
</evidence>
<dbReference type="EMBL" id="CARXXK010000005">
    <property type="protein sequence ID" value="CAI6367865.1"/>
    <property type="molecule type" value="Genomic_DNA"/>
</dbReference>
<dbReference type="Proteomes" id="UP001160148">
    <property type="component" value="Unassembled WGS sequence"/>
</dbReference>